<dbReference type="OrthoDB" id="9863374at2"/>
<keyword evidence="3" id="KW-1185">Reference proteome</keyword>
<dbReference type="RefSeq" id="WP_144994862.1">
    <property type="nucleotide sequence ID" value="NZ_VNJK01000006.1"/>
</dbReference>
<evidence type="ECO:0000313" key="2">
    <source>
        <dbReference type="EMBL" id="TVX86063.1"/>
    </source>
</evidence>
<dbReference type="AlphaFoldDB" id="A0A559IF13"/>
<proteinExistence type="predicted"/>
<dbReference type="InterPro" id="IPR018600">
    <property type="entry name" value="Phage_SP-beta_YonK"/>
</dbReference>
<comment type="caution">
    <text evidence="2">The sequence shown here is derived from an EMBL/GenBank/DDBJ whole genome shotgun (WGS) entry which is preliminary data.</text>
</comment>
<reference evidence="2 3" key="1">
    <citation type="submission" date="2019-07" db="EMBL/GenBank/DDBJ databases">
        <authorList>
            <person name="Kim J."/>
        </authorList>
    </citation>
    <scope>NUCLEOTIDE SEQUENCE [LARGE SCALE GENOMIC DNA]</scope>
    <source>
        <strain evidence="2 3">N4</strain>
    </source>
</reference>
<organism evidence="2 3">
    <name type="scientific">Paenibacillus agilis</name>
    <dbReference type="NCBI Taxonomy" id="3020863"/>
    <lineage>
        <taxon>Bacteria</taxon>
        <taxon>Bacillati</taxon>
        <taxon>Bacillota</taxon>
        <taxon>Bacilli</taxon>
        <taxon>Bacillales</taxon>
        <taxon>Paenibacillaceae</taxon>
        <taxon>Paenibacillus</taxon>
    </lineage>
</organism>
<accession>A0A559IF13</accession>
<sequence length="65" mass="7349">MAKEPKSTRTLSHAVKGFLNLEEMKVVEILDEGEEVSHDLKDILSEYDDKEVALSISMKDKLEGE</sequence>
<protein>
    <recommendedName>
        <fullName evidence="1">Bacillus phage SPbeta YonK domain-containing protein</fullName>
    </recommendedName>
</protein>
<dbReference type="InterPro" id="IPR037261">
    <property type="entry name" value="YonK_sf"/>
</dbReference>
<dbReference type="SUPFAM" id="SSF160570">
    <property type="entry name" value="YonK-like"/>
    <property type="match status" value="1"/>
</dbReference>
<gene>
    <name evidence="2" type="ORF">FPZ44_24295</name>
</gene>
<dbReference type="Pfam" id="PF09642">
    <property type="entry name" value="YonK"/>
    <property type="match status" value="1"/>
</dbReference>
<dbReference type="Gene3D" id="6.20.120.10">
    <property type="match status" value="1"/>
</dbReference>
<evidence type="ECO:0000313" key="3">
    <source>
        <dbReference type="Proteomes" id="UP000318102"/>
    </source>
</evidence>
<feature type="domain" description="Bacillus phage SPbeta YonK" evidence="1">
    <location>
        <begin position="6"/>
        <end position="62"/>
    </location>
</feature>
<dbReference type="EMBL" id="VNJK01000006">
    <property type="protein sequence ID" value="TVX86063.1"/>
    <property type="molecule type" value="Genomic_DNA"/>
</dbReference>
<name>A0A559IF13_9BACL</name>
<evidence type="ECO:0000259" key="1">
    <source>
        <dbReference type="Pfam" id="PF09642"/>
    </source>
</evidence>
<dbReference type="Proteomes" id="UP000318102">
    <property type="component" value="Unassembled WGS sequence"/>
</dbReference>